<feature type="transmembrane region" description="Helical" evidence="1">
    <location>
        <begin position="9"/>
        <end position="27"/>
    </location>
</feature>
<dbReference type="InterPro" id="IPR039535">
    <property type="entry name" value="ASST-like"/>
</dbReference>
<protein>
    <recommendedName>
        <fullName evidence="4">ASST-domain-containing protein</fullName>
    </recommendedName>
</protein>
<evidence type="ECO:0000313" key="3">
    <source>
        <dbReference type="Proteomes" id="UP000253153"/>
    </source>
</evidence>
<dbReference type="EMBL" id="QKXC01000189">
    <property type="protein sequence ID" value="RBR12887.1"/>
    <property type="molecule type" value="Genomic_DNA"/>
</dbReference>
<keyword evidence="1" id="KW-0812">Transmembrane</keyword>
<dbReference type="OrthoDB" id="5377172at2759"/>
<keyword evidence="3" id="KW-1185">Reference proteome</keyword>
<organism evidence="2 3">
    <name type="scientific">Fusarium coffeatum</name>
    <dbReference type="NCBI Taxonomy" id="231269"/>
    <lineage>
        <taxon>Eukaryota</taxon>
        <taxon>Fungi</taxon>
        <taxon>Dikarya</taxon>
        <taxon>Ascomycota</taxon>
        <taxon>Pezizomycotina</taxon>
        <taxon>Sordariomycetes</taxon>
        <taxon>Hypocreomycetidae</taxon>
        <taxon>Hypocreales</taxon>
        <taxon>Nectriaceae</taxon>
        <taxon>Fusarium</taxon>
        <taxon>Fusarium incarnatum-equiseti species complex</taxon>
    </lineage>
</organism>
<keyword evidence="1" id="KW-1133">Transmembrane helix</keyword>
<dbReference type="PANTHER" id="PTHR35340:SF6">
    <property type="entry name" value="ASST-DOMAIN-CONTAINING PROTEIN"/>
    <property type="match status" value="1"/>
</dbReference>
<evidence type="ECO:0008006" key="4">
    <source>
        <dbReference type="Google" id="ProtNLM"/>
    </source>
</evidence>
<dbReference type="Pfam" id="PF14269">
    <property type="entry name" value="Arylsulfotran_2"/>
    <property type="match status" value="1"/>
</dbReference>
<dbReference type="Proteomes" id="UP000253153">
    <property type="component" value="Unassembled WGS sequence"/>
</dbReference>
<gene>
    <name evidence="2" type="ORF">FIESC28_08378</name>
</gene>
<dbReference type="AlphaFoldDB" id="A0A366R6U8"/>
<dbReference type="RefSeq" id="XP_031013376.1">
    <property type="nucleotide sequence ID" value="XM_031162516.1"/>
</dbReference>
<dbReference type="PANTHER" id="PTHR35340">
    <property type="entry name" value="PQQ ENZYME REPEAT PROTEIN-RELATED"/>
    <property type="match status" value="1"/>
</dbReference>
<reference evidence="2 3" key="1">
    <citation type="submission" date="2018-06" db="EMBL/GenBank/DDBJ databases">
        <title>Fusarium incarnatum-equiseti species complex species 28.</title>
        <authorList>
            <person name="Gardiner D.M."/>
        </authorList>
    </citation>
    <scope>NUCLEOTIDE SEQUENCE [LARGE SCALE GENOMIC DNA]</scope>
    <source>
        <strain evidence="2 3">FIESC_28</strain>
    </source>
</reference>
<evidence type="ECO:0000256" key="1">
    <source>
        <dbReference type="SAM" id="Phobius"/>
    </source>
</evidence>
<name>A0A366R6U8_9HYPO</name>
<accession>A0A366R6U8</accession>
<proteinExistence type="predicted"/>
<dbReference type="InterPro" id="IPR053143">
    <property type="entry name" value="Arylsulfate_ST"/>
</dbReference>
<dbReference type="GeneID" id="41997812"/>
<keyword evidence="1" id="KW-0472">Membrane</keyword>
<comment type="caution">
    <text evidence="2">The sequence shown here is derived from an EMBL/GenBank/DDBJ whole genome shotgun (WGS) entry which is preliminary data.</text>
</comment>
<evidence type="ECO:0000313" key="2">
    <source>
        <dbReference type="EMBL" id="RBR12887.1"/>
    </source>
</evidence>
<sequence length="641" mass="71449">MVVVSGSPWAKKVALIVISINLVFWWWCFSVPGSDDLTPPKPSRFVTDQLPDLPDPKELEEKKAAKLVEAEKAAKAAREAADPKVGKNGLMTFRSWSNFELIRPKNDKTFLCRRFKSSPHKPPHVEWNPSGGELSKGYVFITPQSTGEDRGLVQAGSFIMKQNAELVYAHDETPFDSEGLRVQNINNEQFLTLWRGTRKGAHGFGQAMIMNSQYEKTIIHLDAIISNKFGKKFKGQLDFHEQELTTRGTILVTAYNTTAFNLTQMGGTEEGYVSDSMFFEIDIETEEILFSWSALDHFWPEDSMLPLITESGNGTATSPYDFFHLNSVQAVNHDSFLISSRNFWSVYLISRSNGKVLWELRGNTKGGSFGSIPPHGRFRWQNHVRALEADKKGMIISMFDNHNSPEDLGQTNSRGLVLKVNLPPKKDQRPEVLRTLSPDRGKVSPNDGSYQLFLSNGNSFMSWGAGGVVHEYGPAGGQDLRWQARFGYDETTRSYRAFKDVWTGTPMSWQPALVLEKTEDSVLGYVSWNGATDIDGYNLYQYEPGSPATPLGKAAALGFETAIDLGSKFNLTSCILVAAVRDGQELRQSNVGCLQGRTFVSTFVDSNGMAQGDSVVRESFVQKVMRLFGARGELSQTGMDE</sequence>